<evidence type="ECO:0000313" key="1">
    <source>
        <dbReference type="EMBL" id="PWN50386.1"/>
    </source>
</evidence>
<dbReference type="Proteomes" id="UP000245626">
    <property type="component" value="Unassembled WGS sequence"/>
</dbReference>
<proteinExistence type="predicted"/>
<dbReference type="EMBL" id="KZ819937">
    <property type="protein sequence ID" value="PWN50386.1"/>
    <property type="molecule type" value="Genomic_DNA"/>
</dbReference>
<protein>
    <submittedName>
        <fullName evidence="1">Arv1-domain-containing protein</fullName>
    </submittedName>
</protein>
<keyword evidence="2" id="KW-1185">Reference proteome</keyword>
<evidence type="ECO:0000313" key="2">
    <source>
        <dbReference type="Proteomes" id="UP000245626"/>
    </source>
</evidence>
<name>A0ACD0NX75_9BASI</name>
<sequence length="366" mass="40789">MPICTNCSRPTSSLFTTFGKDHVILSPCSRHREGCGSFADPYLEHGIVIVILDLILVKPRAYRHLLFNRPNLGSPWNQTHDDDDQEPALSSSLSTWSRLVKRFISLLLVDSYIRWFYLCLHHPTLSAPASEPTTEHRFKLPSTITSLLTRGASESAVEKATSVTLSYLSVLSVTGLETLTFHFAVTLLTCLFIRFQKSFNNWKRKRRGRGKVKTRAVPTKSLSDPSRSISEQAKEEEEDEEEGENDDPLPKTALDLFRPHLPPTALLLSNLSTILLLSIVLLWDSNLGESQATTTTTRYSTDRLIRTFVGGLSSGVALGVLVPDRPEITTSILTLAWILQALVKRLFGFAHLPSGLVGEHSPRVDL</sequence>
<organism evidence="1 2">
    <name type="scientific">Violaceomyces palustris</name>
    <dbReference type="NCBI Taxonomy" id="1673888"/>
    <lineage>
        <taxon>Eukaryota</taxon>
        <taxon>Fungi</taxon>
        <taxon>Dikarya</taxon>
        <taxon>Basidiomycota</taxon>
        <taxon>Ustilaginomycotina</taxon>
        <taxon>Ustilaginomycetes</taxon>
        <taxon>Violaceomycetales</taxon>
        <taxon>Violaceomycetaceae</taxon>
        <taxon>Violaceomyces</taxon>
    </lineage>
</organism>
<accession>A0ACD0NX75</accession>
<gene>
    <name evidence="1" type="ORF">IE53DRAFT_97741</name>
</gene>
<reference evidence="1 2" key="1">
    <citation type="journal article" date="2018" name="Mol. Biol. Evol.">
        <title>Broad Genomic Sampling Reveals a Smut Pathogenic Ancestry of the Fungal Clade Ustilaginomycotina.</title>
        <authorList>
            <person name="Kijpornyongpan T."/>
            <person name="Mondo S.J."/>
            <person name="Barry K."/>
            <person name="Sandor L."/>
            <person name="Lee J."/>
            <person name="Lipzen A."/>
            <person name="Pangilinan J."/>
            <person name="LaButti K."/>
            <person name="Hainaut M."/>
            <person name="Henrissat B."/>
            <person name="Grigoriev I.V."/>
            <person name="Spatafora J.W."/>
            <person name="Aime M.C."/>
        </authorList>
    </citation>
    <scope>NUCLEOTIDE SEQUENCE [LARGE SCALE GENOMIC DNA]</scope>
    <source>
        <strain evidence="1 2">SA 807</strain>
    </source>
</reference>